<dbReference type="PROSITE" id="PS51450">
    <property type="entry name" value="LRR"/>
    <property type="match status" value="1"/>
</dbReference>
<evidence type="ECO:0000256" key="1">
    <source>
        <dbReference type="ARBA" id="ARBA00022737"/>
    </source>
</evidence>
<feature type="domain" description="Nephrocystin 3-like N-terminal" evidence="2">
    <location>
        <begin position="244"/>
        <end position="415"/>
    </location>
</feature>
<dbReference type="EMBL" id="MU007132">
    <property type="protein sequence ID" value="KAF2418029.1"/>
    <property type="molecule type" value="Genomic_DNA"/>
</dbReference>
<name>A0A9P4TT01_9PEZI</name>
<evidence type="ECO:0000259" key="2">
    <source>
        <dbReference type="Pfam" id="PF24883"/>
    </source>
</evidence>
<accession>A0A9P4TT01</accession>
<dbReference type="PANTHER" id="PTHR10039">
    <property type="entry name" value="AMELOGENIN"/>
    <property type="match status" value="1"/>
</dbReference>
<protein>
    <recommendedName>
        <fullName evidence="6">NACHT domain-containing protein</fullName>
    </recommendedName>
</protein>
<keyword evidence="5" id="KW-1185">Reference proteome</keyword>
<dbReference type="InterPro" id="IPR056884">
    <property type="entry name" value="NPHP3-like_N"/>
</dbReference>
<keyword evidence="1" id="KW-0677">Repeat</keyword>
<gene>
    <name evidence="4" type="ORF">EJ08DRAFT_654397</name>
</gene>
<dbReference type="Pfam" id="PF25053">
    <property type="entry name" value="DUF7791"/>
    <property type="match status" value="1"/>
</dbReference>
<sequence length="900" mass="101658">MDTLSSIKLASNISRFVGFAAGSLLTLQSLDASNNQIRDIHTKLTTQVLEYTNEAQFQLPNGASSLSPEDDVLFRLSQECESASSALTSYIATLYQGDGQAGQGKSVEDITPILQSIRESLETKYLPLAVSSIGQTVLEIGAKNNRLKANRTEDISHLAADLNMLFQESTSPALTDTQNSRAWAHIALNIKKILDYAAEQVLLGSLQFWTMNTRQEQISKEHENTFEWILSDQNSKSTSRPTVNFVEWLSKDEHLYWISGKPGSGKSTVMKHVVESPKTLEKLNAWAGGDTLVTASFYFWSSAKDPLQKSDTGLLRSILFQVLRQCPGLIAQAFPEQWQEYQLHGSQRFLNITDSTTSELLSAYRIIARLLSSVNAKFCFFIDGLDEYDGQPADIIELVEAISHTPNLKACISSRQWKEFEASFGGSNPWKLYVHQLTQVDMELYANDLLSGNEKLERIQQLDGKECFDVFVKCIVDNAQGVFLWVFLVIRALIDELIDTDRLIDLQQKLDSIPTNLENYFEKILLDTDEAAWAQTAHILQTTLLSAEKLPLMAYWFMEELSTSRAIMATELRRLSRDVASERLEEAAKLLNTYSKGLLKINNGIQFLSPALNEQEWLYGFRVDFLHRTVADFLQTAQMQQLLKKRSSTTFDADLSICKACLAIIQITPASNDMFAESSRALSILHIFWTHAKLLDRASTRDLQISLLDKMISTLKQHSNKLVQLPMVILGAGNYWAYDSDFEFAMLFHCVSYGLGEYVQSRLEEERLEFSMPISGLLSGCLSFDPRVRTGKLTLSLETLRALLQRGLNPNVPFGDRSFSWWQSLLTTMYSRHLRGLVTQNDFDAIELSSQYGADLQAMVEVFSRSRVDGMQAADILDKILPKEQFLALRVREEHRTHVI</sequence>
<proteinExistence type="predicted"/>
<evidence type="ECO:0008006" key="6">
    <source>
        <dbReference type="Google" id="ProtNLM"/>
    </source>
</evidence>
<evidence type="ECO:0000313" key="5">
    <source>
        <dbReference type="Proteomes" id="UP000800235"/>
    </source>
</evidence>
<dbReference type="InterPro" id="IPR056693">
    <property type="entry name" value="DUF7791"/>
</dbReference>
<dbReference type="Proteomes" id="UP000800235">
    <property type="component" value="Unassembled WGS sequence"/>
</dbReference>
<comment type="caution">
    <text evidence="4">The sequence shown here is derived from an EMBL/GenBank/DDBJ whole genome shotgun (WGS) entry which is preliminary data.</text>
</comment>
<evidence type="ECO:0000313" key="4">
    <source>
        <dbReference type="EMBL" id="KAF2418029.1"/>
    </source>
</evidence>
<dbReference type="InterPro" id="IPR001611">
    <property type="entry name" value="Leu-rich_rpt"/>
</dbReference>
<dbReference type="OrthoDB" id="443402at2759"/>
<evidence type="ECO:0000259" key="3">
    <source>
        <dbReference type="Pfam" id="PF25053"/>
    </source>
</evidence>
<organism evidence="4 5">
    <name type="scientific">Tothia fuscella</name>
    <dbReference type="NCBI Taxonomy" id="1048955"/>
    <lineage>
        <taxon>Eukaryota</taxon>
        <taxon>Fungi</taxon>
        <taxon>Dikarya</taxon>
        <taxon>Ascomycota</taxon>
        <taxon>Pezizomycotina</taxon>
        <taxon>Dothideomycetes</taxon>
        <taxon>Pleosporomycetidae</taxon>
        <taxon>Venturiales</taxon>
        <taxon>Cylindrosympodiaceae</taxon>
        <taxon>Tothia</taxon>
    </lineage>
</organism>
<dbReference type="AlphaFoldDB" id="A0A9P4TT01"/>
<dbReference type="SUPFAM" id="SSF52540">
    <property type="entry name" value="P-loop containing nucleoside triphosphate hydrolases"/>
    <property type="match status" value="1"/>
</dbReference>
<feature type="domain" description="DUF7791" evidence="3">
    <location>
        <begin position="538"/>
        <end position="673"/>
    </location>
</feature>
<reference evidence="4" key="1">
    <citation type="journal article" date="2020" name="Stud. Mycol.">
        <title>101 Dothideomycetes genomes: a test case for predicting lifestyles and emergence of pathogens.</title>
        <authorList>
            <person name="Haridas S."/>
            <person name="Albert R."/>
            <person name="Binder M."/>
            <person name="Bloem J."/>
            <person name="Labutti K."/>
            <person name="Salamov A."/>
            <person name="Andreopoulos B."/>
            <person name="Baker S."/>
            <person name="Barry K."/>
            <person name="Bills G."/>
            <person name="Bluhm B."/>
            <person name="Cannon C."/>
            <person name="Castanera R."/>
            <person name="Culley D."/>
            <person name="Daum C."/>
            <person name="Ezra D."/>
            <person name="Gonzalez J."/>
            <person name="Henrissat B."/>
            <person name="Kuo A."/>
            <person name="Liang C."/>
            <person name="Lipzen A."/>
            <person name="Lutzoni F."/>
            <person name="Magnuson J."/>
            <person name="Mondo S."/>
            <person name="Nolan M."/>
            <person name="Ohm R."/>
            <person name="Pangilinan J."/>
            <person name="Park H.-J."/>
            <person name="Ramirez L."/>
            <person name="Alfaro M."/>
            <person name="Sun H."/>
            <person name="Tritt A."/>
            <person name="Yoshinaga Y."/>
            <person name="Zwiers L.-H."/>
            <person name="Turgeon B."/>
            <person name="Goodwin S."/>
            <person name="Spatafora J."/>
            <person name="Crous P."/>
            <person name="Grigoriev I."/>
        </authorList>
    </citation>
    <scope>NUCLEOTIDE SEQUENCE</scope>
    <source>
        <strain evidence="4">CBS 130266</strain>
    </source>
</reference>
<dbReference type="PANTHER" id="PTHR10039:SF5">
    <property type="entry name" value="NACHT DOMAIN-CONTAINING PROTEIN"/>
    <property type="match status" value="1"/>
</dbReference>
<dbReference type="InterPro" id="IPR027417">
    <property type="entry name" value="P-loop_NTPase"/>
</dbReference>
<dbReference type="Pfam" id="PF24883">
    <property type="entry name" value="NPHP3_N"/>
    <property type="match status" value="1"/>
</dbReference>
<dbReference type="Gene3D" id="3.40.50.300">
    <property type="entry name" value="P-loop containing nucleotide triphosphate hydrolases"/>
    <property type="match status" value="1"/>
</dbReference>